<dbReference type="OrthoDB" id="3278836at2759"/>
<protein>
    <submittedName>
        <fullName evidence="2">Uncharacterized protein</fullName>
    </submittedName>
</protein>
<dbReference type="PROSITE" id="PS51257">
    <property type="entry name" value="PROKAR_LIPOPROTEIN"/>
    <property type="match status" value="1"/>
</dbReference>
<evidence type="ECO:0000313" key="2">
    <source>
        <dbReference type="EMBL" id="KZP29513.1"/>
    </source>
</evidence>
<gene>
    <name evidence="2" type="ORF">FIBSPDRAFT_1038852</name>
</gene>
<dbReference type="EMBL" id="KV417498">
    <property type="protein sequence ID" value="KZP29513.1"/>
    <property type="molecule type" value="Genomic_DNA"/>
</dbReference>
<sequence>MLPKIILPMLALASCAFGQTDVSNLAGPFRLVTTASTAVPVVPTSYLELYYNTINSDGSGGLTLFSVPSSVDENETFRLVSGSLGTFYRPDDVSGSDPWNATTPAANGYLTFNNQAVAHAGFDLINSTFLAIHGVLTNT</sequence>
<keyword evidence="3" id="KW-1185">Reference proteome</keyword>
<evidence type="ECO:0000313" key="3">
    <source>
        <dbReference type="Proteomes" id="UP000076532"/>
    </source>
</evidence>
<feature type="signal peptide" evidence="1">
    <location>
        <begin position="1"/>
        <end position="18"/>
    </location>
</feature>
<name>A0A166SJA9_9AGAM</name>
<accession>A0A166SJA9</accession>
<feature type="chain" id="PRO_5007879587" evidence="1">
    <location>
        <begin position="19"/>
        <end position="139"/>
    </location>
</feature>
<proteinExistence type="predicted"/>
<reference evidence="2 3" key="1">
    <citation type="journal article" date="2016" name="Mol. Biol. Evol.">
        <title>Comparative Genomics of Early-Diverging Mushroom-Forming Fungi Provides Insights into the Origins of Lignocellulose Decay Capabilities.</title>
        <authorList>
            <person name="Nagy L.G."/>
            <person name="Riley R."/>
            <person name="Tritt A."/>
            <person name="Adam C."/>
            <person name="Daum C."/>
            <person name="Floudas D."/>
            <person name="Sun H."/>
            <person name="Yadav J.S."/>
            <person name="Pangilinan J."/>
            <person name="Larsson K.H."/>
            <person name="Matsuura K."/>
            <person name="Barry K."/>
            <person name="Labutti K."/>
            <person name="Kuo R."/>
            <person name="Ohm R.A."/>
            <person name="Bhattacharya S.S."/>
            <person name="Shirouzu T."/>
            <person name="Yoshinaga Y."/>
            <person name="Martin F.M."/>
            <person name="Grigoriev I.V."/>
            <person name="Hibbett D.S."/>
        </authorList>
    </citation>
    <scope>NUCLEOTIDE SEQUENCE [LARGE SCALE GENOMIC DNA]</scope>
    <source>
        <strain evidence="2 3">CBS 109695</strain>
    </source>
</reference>
<organism evidence="2 3">
    <name type="scientific">Athelia psychrophila</name>
    <dbReference type="NCBI Taxonomy" id="1759441"/>
    <lineage>
        <taxon>Eukaryota</taxon>
        <taxon>Fungi</taxon>
        <taxon>Dikarya</taxon>
        <taxon>Basidiomycota</taxon>
        <taxon>Agaricomycotina</taxon>
        <taxon>Agaricomycetes</taxon>
        <taxon>Agaricomycetidae</taxon>
        <taxon>Atheliales</taxon>
        <taxon>Atheliaceae</taxon>
        <taxon>Athelia</taxon>
    </lineage>
</organism>
<evidence type="ECO:0000256" key="1">
    <source>
        <dbReference type="SAM" id="SignalP"/>
    </source>
</evidence>
<dbReference type="AlphaFoldDB" id="A0A166SJA9"/>
<keyword evidence="1" id="KW-0732">Signal</keyword>
<dbReference type="Proteomes" id="UP000076532">
    <property type="component" value="Unassembled WGS sequence"/>
</dbReference>